<keyword evidence="1" id="KW-0812">Transmembrane</keyword>
<gene>
    <name evidence="3" type="ORF">BDY21DRAFT_408203</name>
</gene>
<reference evidence="3" key="1">
    <citation type="journal article" date="2020" name="Stud. Mycol.">
        <title>101 Dothideomycetes genomes: a test case for predicting lifestyles and emergence of pathogens.</title>
        <authorList>
            <person name="Haridas S."/>
            <person name="Albert R."/>
            <person name="Binder M."/>
            <person name="Bloem J."/>
            <person name="Labutti K."/>
            <person name="Salamov A."/>
            <person name="Andreopoulos B."/>
            <person name="Baker S."/>
            <person name="Barry K."/>
            <person name="Bills G."/>
            <person name="Bluhm B."/>
            <person name="Cannon C."/>
            <person name="Castanera R."/>
            <person name="Culley D."/>
            <person name="Daum C."/>
            <person name="Ezra D."/>
            <person name="Gonzalez J."/>
            <person name="Henrissat B."/>
            <person name="Kuo A."/>
            <person name="Liang C."/>
            <person name="Lipzen A."/>
            <person name="Lutzoni F."/>
            <person name="Magnuson J."/>
            <person name="Mondo S."/>
            <person name="Nolan M."/>
            <person name="Ohm R."/>
            <person name="Pangilinan J."/>
            <person name="Park H.-J."/>
            <person name="Ramirez L."/>
            <person name="Alfaro M."/>
            <person name="Sun H."/>
            <person name="Tritt A."/>
            <person name="Yoshinaga Y."/>
            <person name="Zwiers L.-H."/>
            <person name="Turgeon B."/>
            <person name="Goodwin S."/>
            <person name="Spatafora J."/>
            <person name="Crous P."/>
            <person name="Grigoriev I."/>
        </authorList>
    </citation>
    <scope>NUCLEOTIDE SEQUENCE</scope>
    <source>
        <strain evidence="3">ATCC 16933</strain>
    </source>
</reference>
<dbReference type="AlphaFoldDB" id="A0A6A6P8F6"/>
<keyword evidence="1" id="KW-0472">Membrane</keyword>
<dbReference type="PANTHER" id="PTHR10983:SF24">
    <property type="entry name" value="1-ACYLGLYCEROL-3-PHOSPHATE O-ACYLTRANSFERASE 3, ISOFORM E-RELATED"/>
    <property type="match status" value="1"/>
</dbReference>
<protein>
    <recommendedName>
        <fullName evidence="2">Phospholipid/glycerol acyltransferase domain-containing protein</fullName>
    </recommendedName>
</protein>
<dbReference type="CDD" id="cd07990">
    <property type="entry name" value="LPLAT_LCLAT1-like"/>
    <property type="match status" value="1"/>
</dbReference>
<sequence>MTPLPSTLTTLRAALFLIPWLLLLLAADAALSLLLLLKPLAPRPTYDASSAIACGGGGSARATASVQQPPDRTTSSDLSDLSALVGGASAVVVANHVAWADFYLIQEVAARAGMLSRCRWFAKSQLRWVPFLGWGLWAMGMPLVTRKWASDRKEMRKVFDGIVEGALPIWLISYSEGTRYTPSKHASTTSWCAAHNKPTPTHTLYPRTRGFVATVQALRRAPHVRFVLDVTVAYARVGPAPSSGSRGGTPLLAWLDAAAPSFWQSLTTPDLEREGYRFYVHVDAFEVEGLPREEEGLAEWLEARWEVKGKRLEGLRRRLERGEETEGWAAAGQ</sequence>
<dbReference type="GO" id="GO:0012505">
    <property type="term" value="C:endomembrane system"/>
    <property type="evidence" value="ECO:0007669"/>
    <property type="project" value="TreeGrafter"/>
</dbReference>
<dbReference type="GO" id="GO:0003841">
    <property type="term" value="F:1-acylglycerol-3-phosphate O-acyltransferase activity"/>
    <property type="evidence" value="ECO:0007669"/>
    <property type="project" value="TreeGrafter"/>
</dbReference>
<feature type="transmembrane region" description="Helical" evidence="1">
    <location>
        <begin position="81"/>
        <end position="105"/>
    </location>
</feature>
<accession>A0A6A6P8F6</accession>
<dbReference type="EMBL" id="MU001674">
    <property type="protein sequence ID" value="KAF2460097.1"/>
    <property type="molecule type" value="Genomic_DNA"/>
</dbReference>
<evidence type="ECO:0000313" key="3">
    <source>
        <dbReference type="EMBL" id="KAF2460097.1"/>
    </source>
</evidence>
<evidence type="ECO:0000313" key="4">
    <source>
        <dbReference type="Proteomes" id="UP000799766"/>
    </source>
</evidence>
<evidence type="ECO:0000259" key="2">
    <source>
        <dbReference type="SMART" id="SM00563"/>
    </source>
</evidence>
<evidence type="ECO:0000256" key="1">
    <source>
        <dbReference type="SAM" id="Phobius"/>
    </source>
</evidence>
<dbReference type="SUPFAM" id="SSF69593">
    <property type="entry name" value="Glycerol-3-phosphate (1)-acyltransferase"/>
    <property type="match status" value="1"/>
</dbReference>
<dbReference type="SMART" id="SM00563">
    <property type="entry name" value="PlsC"/>
    <property type="match status" value="1"/>
</dbReference>
<feature type="domain" description="Phospholipid/glycerol acyltransferase" evidence="2">
    <location>
        <begin position="90"/>
        <end position="212"/>
    </location>
</feature>
<proteinExistence type="predicted"/>
<keyword evidence="4" id="KW-1185">Reference proteome</keyword>
<dbReference type="OrthoDB" id="189226at2759"/>
<organism evidence="3 4">
    <name type="scientific">Lineolata rhizophorae</name>
    <dbReference type="NCBI Taxonomy" id="578093"/>
    <lineage>
        <taxon>Eukaryota</taxon>
        <taxon>Fungi</taxon>
        <taxon>Dikarya</taxon>
        <taxon>Ascomycota</taxon>
        <taxon>Pezizomycotina</taxon>
        <taxon>Dothideomycetes</taxon>
        <taxon>Dothideomycetes incertae sedis</taxon>
        <taxon>Lineolatales</taxon>
        <taxon>Lineolataceae</taxon>
        <taxon>Lineolata</taxon>
    </lineage>
</organism>
<feature type="transmembrane region" description="Helical" evidence="1">
    <location>
        <begin position="126"/>
        <end position="144"/>
    </location>
</feature>
<keyword evidence="1" id="KW-1133">Transmembrane helix</keyword>
<dbReference type="InterPro" id="IPR002123">
    <property type="entry name" value="Plipid/glycerol_acylTrfase"/>
</dbReference>
<name>A0A6A6P8F6_9PEZI</name>
<dbReference type="Proteomes" id="UP000799766">
    <property type="component" value="Unassembled WGS sequence"/>
</dbReference>
<dbReference type="PANTHER" id="PTHR10983">
    <property type="entry name" value="1-ACYLGLYCEROL-3-PHOSPHATE ACYLTRANSFERASE-RELATED"/>
    <property type="match status" value="1"/>
</dbReference>
<dbReference type="Pfam" id="PF01553">
    <property type="entry name" value="Acyltransferase"/>
    <property type="match status" value="1"/>
</dbReference>